<sequence>MRTVLLFFLALLLISHSQVEAGSRLWERPPHHPKRLNPRWAHFPPPREDGSAAADPWPDKVIPVCFKNPVAKQVLAPFLRKAMDLWYAAGLPESYKLEEASNHRCSNEPLEVLTVRIAEQGEPFSTTLGRPRVLRQGDGARMRANLVTDLLPDVTANIAHELGHSWGLFHEHQTPQFWDPKTGIPKVFTFNCEALSDFPLHADKTFAQIYSAGGLCRNYYTALSFGFSATEWLGLPHGISNLQGITSVTEDDVDWKSIMLYPSNIGGRWAHMFPLEHKRVAPSQTAEEVRVHPNIVPSPRDVEGIRHIYEVPGQVSVASLLNDPNSAHFQQFQHLAPGCV</sequence>
<protein>
    <recommendedName>
        <fullName evidence="4">Metalloendopeptidase</fullName>
    </recommendedName>
</protein>
<dbReference type="OrthoDB" id="291007at2759"/>
<evidence type="ECO:0000313" key="2">
    <source>
        <dbReference type="EMBL" id="OJJ61356.1"/>
    </source>
</evidence>
<proteinExistence type="predicted"/>
<dbReference type="InterPro" id="IPR024079">
    <property type="entry name" value="MetalloPept_cat_dom_sf"/>
</dbReference>
<dbReference type="EMBL" id="KV878584">
    <property type="protein sequence ID" value="OJJ61356.1"/>
    <property type="molecule type" value="Genomic_DNA"/>
</dbReference>
<keyword evidence="3" id="KW-1185">Reference proteome</keyword>
<dbReference type="STRING" id="1036612.A0A1L9TPJ5"/>
<dbReference type="Proteomes" id="UP000184356">
    <property type="component" value="Unassembled WGS sequence"/>
</dbReference>
<dbReference type="RefSeq" id="XP_040705162.1">
    <property type="nucleotide sequence ID" value="XM_040844696.1"/>
</dbReference>
<evidence type="ECO:0000313" key="3">
    <source>
        <dbReference type="Proteomes" id="UP000184356"/>
    </source>
</evidence>
<organism evidence="2 3">
    <name type="scientific">Aspergillus sydowii CBS 593.65</name>
    <dbReference type="NCBI Taxonomy" id="1036612"/>
    <lineage>
        <taxon>Eukaryota</taxon>
        <taxon>Fungi</taxon>
        <taxon>Dikarya</taxon>
        <taxon>Ascomycota</taxon>
        <taxon>Pezizomycotina</taxon>
        <taxon>Eurotiomycetes</taxon>
        <taxon>Eurotiomycetidae</taxon>
        <taxon>Eurotiales</taxon>
        <taxon>Aspergillaceae</taxon>
        <taxon>Aspergillus</taxon>
        <taxon>Aspergillus subgen. Nidulantes</taxon>
    </lineage>
</organism>
<dbReference type="GO" id="GO:0008237">
    <property type="term" value="F:metallopeptidase activity"/>
    <property type="evidence" value="ECO:0007669"/>
    <property type="project" value="InterPro"/>
</dbReference>
<dbReference type="VEuPathDB" id="FungiDB:ASPSYDRAFT_29848"/>
<dbReference type="GeneID" id="63760769"/>
<feature type="chain" id="PRO_5012273512" description="Metalloendopeptidase" evidence="1">
    <location>
        <begin position="22"/>
        <end position="340"/>
    </location>
</feature>
<dbReference type="Gene3D" id="3.40.390.10">
    <property type="entry name" value="Collagenase (Catalytic Domain)"/>
    <property type="match status" value="1"/>
</dbReference>
<keyword evidence="1" id="KW-0732">Signal</keyword>
<accession>A0A1L9TPJ5</accession>
<evidence type="ECO:0008006" key="4">
    <source>
        <dbReference type="Google" id="ProtNLM"/>
    </source>
</evidence>
<name>A0A1L9TPJ5_9EURO</name>
<dbReference type="AlphaFoldDB" id="A0A1L9TPJ5"/>
<dbReference type="SUPFAM" id="SSF55486">
    <property type="entry name" value="Metalloproteases ('zincins'), catalytic domain"/>
    <property type="match status" value="1"/>
</dbReference>
<evidence type="ECO:0000256" key="1">
    <source>
        <dbReference type="SAM" id="SignalP"/>
    </source>
</evidence>
<reference evidence="3" key="1">
    <citation type="journal article" date="2017" name="Genome Biol.">
        <title>Comparative genomics reveals high biological diversity and specific adaptations in the industrially and medically important fungal genus Aspergillus.</title>
        <authorList>
            <person name="de Vries R.P."/>
            <person name="Riley R."/>
            <person name="Wiebenga A."/>
            <person name="Aguilar-Osorio G."/>
            <person name="Amillis S."/>
            <person name="Uchima C.A."/>
            <person name="Anderluh G."/>
            <person name="Asadollahi M."/>
            <person name="Askin M."/>
            <person name="Barry K."/>
            <person name="Battaglia E."/>
            <person name="Bayram O."/>
            <person name="Benocci T."/>
            <person name="Braus-Stromeyer S.A."/>
            <person name="Caldana C."/>
            <person name="Canovas D."/>
            <person name="Cerqueira G.C."/>
            <person name="Chen F."/>
            <person name="Chen W."/>
            <person name="Choi C."/>
            <person name="Clum A."/>
            <person name="Dos Santos R.A."/>
            <person name="Damasio A.R."/>
            <person name="Diallinas G."/>
            <person name="Emri T."/>
            <person name="Fekete E."/>
            <person name="Flipphi M."/>
            <person name="Freyberg S."/>
            <person name="Gallo A."/>
            <person name="Gournas C."/>
            <person name="Habgood R."/>
            <person name="Hainaut M."/>
            <person name="Harispe M.L."/>
            <person name="Henrissat B."/>
            <person name="Hilden K.S."/>
            <person name="Hope R."/>
            <person name="Hossain A."/>
            <person name="Karabika E."/>
            <person name="Karaffa L."/>
            <person name="Karanyi Z."/>
            <person name="Krasevec N."/>
            <person name="Kuo A."/>
            <person name="Kusch H."/>
            <person name="LaButti K."/>
            <person name="Lagendijk E.L."/>
            <person name="Lapidus A."/>
            <person name="Levasseur A."/>
            <person name="Lindquist E."/>
            <person name="Lipzen A."/>
            <person name="Logrieco A.F."/>
            <person name="MacCabe A."/>
            <person name="Maekelae M.R."/>
            <person name="Malavazi I."/>
            <person name="Melin P."/>
            <person name="Meyer V."/>
            <person name="Mielnichuk N."/>
            <person name="Miskei M."/>
            <person name="Molnar A.P."/>
            <person name="Mule G."/>
            <person name="Ngan C.Y."/>
            <person name="Orejas M."/>
            <person name="Orosz E."/>
            <person name="Ouedraogo J.P."/>
            <person name="Overkamp K.M."/>
            <person name="Park H.-S."/>
            <person name="Perrone G."/>
            <person name="Piumi F."/>
            <person name="Punt P.J."/>
            <person name="Ram A.F."/>
            <person name="Ramon A."/>
            <person name="Rauscher S."/>
            <person name="Record E."/>
            <person name="Riano-Pachon D.M."/>
            <person name="Robert V."/>
            <person name="Roehrig J."/>
            <person name="Ruller R."/>
            <person name="Salamov A."/>
            <person name="Salih N.S."/>
            <person name="Samson R.A."/>
            <person name="Sandor E."/>
            <person name="Sanguinetti M."/>
            <person name="Schuetze T."/>
            <person name="Sepcic K."/>
            <person name="Shelest E."/>
            <person name="Sherlock G."/>
            <person name="Sophianopoulou V."/>
            <person name="Squina F.M."/>
            <person name="Sun H."/>
            <person name="Susca A."/>
            <person name="Todd R.B."/>
            <person name="Tsang A."/>
            <person name="Unkles S.E."/>
            <person name="van de Wiele N."/>
            <person name="van Rossen-Uffink D."/>
            <person name="Oliveira J.V."/>
            <person name="Vesth T.C."/>
            <person name="Visser J."/>
            <person name="Yu J.-H."/>
            <person name="Zhou M."/>
            <person name="Andersen M.R."/>
            <person name="Archer D.B."/>
            <person name="Baker S.E."/>
            <person name="Benoit I."/>
            <person name="Brakhage A.A."/>
            <person name="Braus G.H."/>
            <person name="Fischer R."/>
            <person name="Frisvad J.C."/>
            <person name="Goldman G.H."/>
            <person name="Houbraken J."/>
            <person name="Oakley B."/>
            <person name="Pocsi I."/>
            <person name="Scazzocchio C."/>
            <person name="Seiboth B."/>
            <person name="vanKuyk P.A."/>
            <person name="Wortman J."/>
            <person name="Dyer P.S."/>
            <person name="Grigoriev I.V."/>
        </authorList>
    </citation>
    <scope>NUCLEOTIDE SEQUENCE [LARGE SCALE GENOMIC DNA]</scope>
    <source>
        <strain evidence="3">CBS 593.65</strain>
    </source>
</reference>
<feature type="signal peptide" evidence="1">
    <location>
        <begin position="1"/>
        <end position="21"/>
    </location>
</feature>
<gene>
    <name evidence="2" type="ORF">ASPSYDRAFT_29848</name>
</gene>